<dbReference type="Pfam" id="PF24518">
    <property type="entry name" value="Ig_CD22"/>
    <property type="match status" value="1"/>
</dbReference>
<evidence type="ECO:0000256" key="4">
    <source>
        <dbReference type="ARBA" id="ARBA00046458"/>
    </source>
</evidence>
<dbReference type="InterPro" id="IPR003598">
    <property type="entry name" value="Ig_sub2"/>
</dbReference>
<dbReference type="AlphaFoldDB" id="A0ABD1JHP1"/>
<dbReference type="SMART" id="SM00409">
    <property type="entry name" value="IG"/>
    <property type="match status" value="2"/>
</dbReference>
<feature type="domain" description="Ig-like" evidence="7">
    <location>
        <begin position="146"/>
        <end position="215"/>
    </location>
</feature>
<dbReference type="Gene3D" id="2.60.40.10">
    <property type="entry name" value="Immunoglobulins"/>
    <property type="match status" value="3"/>
</dbReference>
<dbReference type="InterPro" id="IPR007110">
    <property type="entry name" value="Ig-like_dom"/>
</dbReference>
<evidence type="ECO:0000256" key="6">
    <source>
        <dbReference type="SAM" id="Phobius"/>
    </source>
</evidence>
<reference evidence="8 9" key="1">
    <citation type="submission" date="2024-09" db="EMBL/GenBank/DDBJ databases">
        <title>A chromosome-level genome assembly of Gray's grenadier anchovy, Coilia grayii.</title>
        <authorList>
            <person name="Fu Z."/>
        </authorList>
    </citation>
    <scope>NUCLEOTIDE SEQUENCE [LARGE SCALE GENOMIC DNA]</scope>
    <source>
        <strain evidence="8">G4</strain>
        <tissue evidence="8">Muscle</tissue>
    </source>
</reference>
<comment type="caution">
    <text evidence="8">The sequence shown here is derived from an EMBL/GenBank/DDBJ whole genome shotgun (WGS) entry which is preliminary data.</text>
</comment>
<accession>A0ABD1JHP1</accession>
<evidence type="ECO:0000313" key="8">
    <source>
        <dbReference type="EMBL" id="KAL2086690.1"/>
    </source>
</evidence>
<dbReference type="InterPro" id="IPR013783">
    <property type="entry name" value="Ig-like_fold"/>
</dbReference>
<feature type="domain" description="Ig-like" evidence="7">
    <location>
        <begin position="55"/>
        <end position="139"/>
    </location>
</feature>
<sequence length="339" mass="37368">MEDLEEKKDYKDRVKYVCKAKNTCTLNIKNLRISDSGEYKFRILTKKQKKYSGSPALHVKMSRTTVTEGQKVTLNCSSSCPGDTNPTYIWYHNSLLLDSQKMAKKNKLTLRSATSDNSGSYSCAIKGHEDHPSPAKALTVRCEYAPRNTSASVNPSSNTAEGDTVTLTCSSDANPPVHSYTWYWTSGNVTILRGRGEHLTLTQASGDGGCYHCEALSKLSPQNSSCIEVILAARPTQHTYSIAVAVTVFVVLILVFGIIYLSTLLTILKQGDSGPTTSYLKQRVESGDEDDVQYASVQFKARNKDKAPDSTATQPHVQEKEEDVTYASVNILNASQNRR</sequence>
<evidence type="ECO:0000256" key="2">
    <source>
        <dbReference type="ARBA" id="ARBA00041781"/>
    </source>
</evidence>
<dbReference type="Pfam" id="PF13895">
    <property type="entry name" value="Ig_2"/>
    <property type="match status" value="2"/>
</dbReference>
<dbReference type="Proteomes" id="UP001591681">
    <property type="component" value="Unassembled WGS sequence"/>
</dbReference>
<protein>
    <recommendedName>
        <fullName evidence="1">B-cell receptor CD22</fullName>
    </recommendedName>
    <alternativeName>
        <fullName evidence="2">Sialic acid-binding Ig-like lectin 2</fullName>
    </alternativeName>
</protein>
<evidence type="ECO:0000256" key="1">
    <source>
        <dbReference type="ARBA" id="ARBA00040106"/>
    </source>
</evidence>
<keyword evidence="9" id="KW-1185">Reference proteome</keyword>
<evidence type="ECO:0000259" key="7">
    <source>
        <dbReference type="PROSITE" id="PS50835"/>
    </source>
</evidence>
<feature type="region of interest" description="Disordered" evidence="5">
    <location>
        <begin position="301"/>
        <end position="321"/>
    </location>
</feature>
<dbReference type="SMART" id="SM00408">
    <property type="entry name" value="IGc2"/>
    <property type="match status" value="2"/>
</dbReference>
<comment type="subunit">
    <text evidence="4">Predominantly monomer of isoform CD22-beta. Also found as heterodimer of isoform CD22-beta and a shorter isoform. Interacts with PTPN6/SHP-1, LYN, SYK, PIK3R1/PIK3R2 and PLCG1 upon phosphorylation. Interacts with GRB2, INPP5D and SHC1 upon phosphorylation. May form a complex with INPP5D/SHIP, GRB2 and SHC1.</text>
</comment>
<dbReference type="PROSITE" id="PS50835">
    <property type="entry name" value="IG_LIKE"/>
    <property type="match status" value="2"/>
</dbReference>
<keyword evidence="6" id="KW-0812">Transmembrane</keyword>
<dbReference type="InterPro" id="IPR036179">
    <property type="entry name" value="Ig-like_dom_sf"/>
</dbReference>
<evidence type="ECO:0000256" key="3">
    <source>
        <dbReference type="ARBA" id="ARBA00045430"/>
    </source>
</evidence>
<keyword evidence="6" id="KW-0472">Membrane</keyword>
<comment type="function">
    <text evidence="3">Most highly expressed siglec (sialic acid-binding immunoglobulin-like lectin) on B-cells that plays a role in various aspects of B-cell biology including differentiation, antigen presentation, and trafficking to bone marrow. Binds to alpha 2,6-linked sialic acid residues of surface molecules such as CD22 itself, CD45 and IgM in a cis configuration. Can also bind to ligands on other cells as an adhesion molecule in a trans configuration. Acts as an inhibitory coreceptor on the surface of B-cells and inhibits B-cell receptor induced signaling, characterized by inhibition of the calcium mobilization and cellular activation. Mechanistically, the immunoreceptor tyrosine-based inhibitory motif domain is phosphorylated by the Src kinase LYN, which in turn leads to the recruitment of the protein tyrosine phosphatase 1/PTPN6, leading to the negative regulation of BCR signaling. If this negative signaling from is of sufficient strength, apoptosis of the B-cell can be induced.</text>
</comment>
<dbReference type="InterPro" id="IPR003599">
    <property type="entry name" value="Ig_sub"/>
</dbReference>
<dbReference type="EMBL" id="JBHFQA010000015">
    <property type="protein sequence ID" value="KAL2086690.1"/>
    <property type="molecule type" value="Genomic_DNA"/>
</dbReference>
<organism evidence="8 9">
    <name type="scientific">Coilia grayii</name>
    <name type="common">Gray's grenadier anchovy</name>
    <dbReference type="NCBI Taxonomy" id="363190"/>
    <lineage>
        <taxon>Eukaryota</taxon>
        <taxon>Metazoa</taxon>
        <taxon>Chordata</taxon>
        <taxon>Craniata</taxon>
        <taxon>Vertebrata</taxon>
        <taxon>Euteleostomi</taxon>
        <taxon>Actinopterygii</taxon>
        <taxon>Neopterygii</taxon>
        <taxon>Teleostei</taxon>
        <taxon>Clupei</taxon>
        <taxon>Clupeiformes</taxon>
        <taxon>Clupeoidei</taxon>
        <taxon>Engraulidae</taxon>
        <taxon>Coilinae</taxon>
        <taxon>Coilia</taxon>
    </lineage>
</organism>
<proteinExistence type="predicted"/>
<feature type="transmembrane region" description="Helical" evidence="6">
    <location>
        <begin position="240"/>
        <end position="261"/>
    </location>
</feature>
<dbReference type="SUPFAM" id="SSF48726">
    <property type="entry name" value="Immunoglobulin"/>
    <property type="match status" value="3"/>
</dbReference>
<name>A0ABD1JHP1_9TELE</name>
<evidence type="ECO:0000256" key="5">
    <source>
        <dbReference type="SAM" id="MobiDB-lite"/>
    </source>
</evidence>
<dbReference type="PANTHER" id="PTHR46013:SF4">
    <property type="entry name" value="B-CELL RECEPTOR CD22-RELATED"/>
    <property type="match status" value="1"/>
</dbReference>
<dbReference type="InterPro" id="IPR056386">
    <property type="entry name" value="Ig_CD22"/>
</dbReference>
<keyword evidence="6" id="KW-1133">Transmembrane helix</keyword>
<evidence type="ECO:0000313" key="9">
    <source>
        <dbReference type="Proteomes" id="UP001591681"/>
    </source>
</evidence>
<gene>
    <name evidence="8" type="ORF">ACEWY4_017749</name>
</gene>
<dbReference type="PANTHER" id="PTHR46013">
    <property type="entry name" value="VASCULAR CELL ADHESION MOLECULE 1"/>
    <property type="match status" value="1"/>
</dbReference>